<dbReference type="EMBL" id="JBHSWB010000003">
    <property type="protein sequence ID" value="MFC6663390.1"/>
    <property type="molecule type" value="Genomic_DNA"/>
</dbReference>
<dbReference type="Pfam" id="PF13683">
    <property type="entry name" value="rve_3"/>
    <property type="match status" value="1"/>
</dbReference>
<evidence type="ECO:0000256" key="1">
    <source>
        <dbReference type="SAM" id="MobiDB-lite"/>
    </source>
</evidence>
<dbReference type="PANTHER" id="PTHR47515:SF1">
    <property type="entry name" value="BLR2054 PROTEIN"/>
    <property type="match status" value="1"/>
</dbReference>
<evidence type="ECO:0000313" key="3">
    <source>
        <dbReference type="EMBL" id="MFC6663390.1"/>
    </source>
</evidence>
<feature type="domain" description="Integrase catalytic" evidence="2">
    <location>
        <begin position="38"/>
        <end position="82"/>
    </location>
</feature>
<dbReference type="InterPro" id="IPR012337">
    <property type="entry name" value="RNaseH-like_sf"/>
</dbReference>
<evidence type="ECO:0000259" key="2">
    <source>
        <dbReference type="Pfam" id="PF13683"/>
    </source>
</evidence>
<protein>
    <submittedName>
        <fullName evidence="3">Integrase core domain-containing protein</fullName>
    </submittedName>
</protein>
<dbReference type="SUPFAM" id="SSF53098">
    <property type="entry name" value="Ribonuclease H-like"/>
    <property type="match status" value="1"/>
</dbReference>
<dbReference type="InterPro" id="IPR001584">
    <property type="entry name" value="Integrase_cat-core"/>
</dbReference>
<dbReference type="InterPro" id="IPR036397">
    <property type="entry name" value="RNaseH_sf"/>
</dbReference>
<keyword evidence="4" id="KW-1185">Reference proteome</keyword>
<gene>
    <name evidence="3" type="ORF">ACFP90_25505</name>
</gene>
<sequence length="84" mass="9218">MGLLADAVQERGRPRGPRIDHRPAFTRRGLNQWACAQGIACQLIGPGTSVQNASSERGNGRMRDEFLNVHPFPRVPQAKLSLAI</sequence>
<proteinExistence type="predicted"/>
<comment type="caution">
    <text evidence="3">The sequence shown here is derived from an EMBL/GenBank/DDBJ whole genome shotgun (WGS) entry which is preliminary data.</text>
</comment>
<dbReference type="PANTHER" id="PTHR47515">
    <property type="entry name" value="LOW CALCIUM RESPONSE LOCUS PROTEIN T"/>
    <property type="match status" value="1"/>
</dbReference>
<organism evidence="3 4">
    <name type="scientific">Deinococcus multiflagellatus</name>
    <dbReference type="NCBI Taxonomy" id="1656887"/>
    <lineage>
        <taxon>Bacteria</taxon>
        <taxon>Thermotogati</taxon>
        <taxon>Deinococcota</taxon>
        <taxon>Deinococci</taxon>
        <taxon>Deinococcales</taxon>
        <taxon>Deinococcaceae</taxon>
        <taxon>Deinococcus</taxon>
    </lineage>
</organism>
<dbReference type="RefSeq" id="WP_224612764.1">
    <property type="nucleotide sequence ID" value="NZ_JAIQXV010000034.1"/>
</dbReference>
<dbReference type="Proteomes" id="UP001596317">
    <property type="component" value="Unassembled WGS sequence"/>
</dbReference>
<dbReference type="Gene3D" id="3.30.420.10">
    <property type="entry name" value="Ribonuclease H-like superfamily/Ribonuclease H"/>
    <property type="match status" value="1"/>
</dbReference>
<feature type="region of interest" description="Disordered" evidence="1">
    <location>
        <begin position="1"/>
        <end position="23"/>
    </location>
</feature>
<feature type="compositionally biased region" description="Basic and acidic residues" evidence="1">
    <location>
        <begin position="8"/>
        <end position="23"/>
    </location>
</feature>
<reference evidence="4" key="1">
    <citation type="journal article" date="2019" name="Int. J. Syst. Evol. Microbiol.">
        <title>The Global Catalogue of Microorganisms (GCM) 10K type strain sequencing project: providing services to taxonomists for standard genome sequencing and annotation.</title>
        <authorList>
            <consortium name="The Broad Institute Genomics Platform"/>
            <consortium name="The Broad Institute Genome Sequencing Center for Infectious Disease"/>
            <person name="Wu L."/>
            <person name="Ma J."/>
        </authorList>
    </citation>
    <scope>NUCLEOTIDE SEQUENCE [LARGE SCALE GENOMIC DNA]</scope>
    <source>
        <strain evidence="4">CCUG 63830</strain>
    </source>
</reference>
<name>A0ABW1ZR36_9DEIO</name>
<evidence type="ECO:0000313" key="4">
    <source>
        <dbReference type="Proteomes" id="UP001596317"/>
    </source>
</evidence>
<accession>A0ABW1ZR36</accession>